<feature type="region of interest" description="Disordered" evidence="6">
    <location>
        <begin position="1462"/>
        <end position="1482"/>
    </location>
</feature>
<evidence type="ECO:0000256" key="2">
    <source>
        <dbReference type="ARBA" id="ARBA00022763"/>
    </source>
</evidence>
<feature type="region of interest" description="Disordered" evidence="6">
    <location>
        <begin position="47"/>
        <end position="105"/>
    </location>
</feature>
<organism evidence="9 10">
    <name type="scientific">Vigna mungo</name>
    <name type="common">Black gram</name>
    <name type="synonym">Phaseolus mungo</name>
    <dbReference type="NCBI Taxonomy" id="3915"/>
    <lineage>
        <taxon>Eukaryota</taxon>
        <taxon>Viridiplantae</taxon>
        <taxon>Streptophyta</taxon>
        <taxon>Embryophyta</taxon>
        <taxon>Tracheophyta</taxon>
        <taxon>Spermatophyta</taxon>
        <taxon>Magnoliopsida</taxon>
        <taxon>eudicotyledons</taxon>
        <taxon>Gunneridae</taxon>
        <taxon>Pentapetalae</taxon>
        <taxon>rosids</taxon>
        <taxon>fabids</taxon>
        <taxon>Fabales</taxon>
        <taxon>Fabaceae</taxon>
        <taxon>Papilionoideae</taxon>
        <taxon>50 kb inversion clade</taxon>
        <taxon>NPAAA clade</taxon>
        <taxon>indigoferoid/millettioid clade</taxon>
        <taxon>Phaseoleae</taxon>
        <taxon>Vigna</taxon>
    </lineage>
</organism>
<dbReference type="EMBL" id="CP144690">
    <property type="protein sequence ID" value="WVY92050.1"/>
    <property type="molecule type" value="Genomic_DNA"/>
</dbReference>
<sequence length="1572" mass="174403">MAATCDRFSIRDYTTKMRSVDVLKCWPFASTVSRDASREELQSWLPPMTLCPRSDDLNDHTQNPDNLPSPEEVSGTDDEGDADCSEEDSEEESAPPSHAAAHNNEDEKLEMVCPVCREFNAATLTAVNAHIDGCLAQTMREERRHMRIMNLKSSSSSSSMSKSKAPKKRSIAEIFKVEEQQLQQQPPQLQQPPPQIESVLKFWPFREDVADEVSNTVSKFEWLSRRLEALRSTRGSGESSKSDRRDSAEEEEEKLEMVCPVCRDFNAATVTAVNAHIDGCLAQAVREERRQMRRTVNCKSKPKAPKKRSIAEILTVALPIEAGKNKGIQVKENEEKSDYRCEDSASAPAPAPSASTAAPVVSVIKNRKSTNKNRKKKKMKKAKKKKSKVEKYGESGGLFVNNEKKMVLSKKKKKKSNVFNNGPTGRKILCRCSCLCHAIMLCLLYILPFLHKITAEKADKRELDICRRKKIKTSAFVSGRNSDGGEACKNVAPAKGPLMGYEVEEINRFSSLVASFSDLEVYTQLTAGCILASGRSASRCPEFMGVYHQKRILTWFDIVHIAWAYLVVIYGIVLLDYLSSCKTPDQIQEVLVFGRKFVIRTLEGYSIMKKKELTKGDAYECMVQNVANSSRKLQGTVGNKMVPLHGVDPSIDRKKLGLNCISVEKKQHVKIFDSVGKQQKAMSPVHGSILKSHFKHVSGKTSSVSNIRNGPEKSHYNDEEPTSDRHVKFSGKDDILGPKKTTSFDEAMFNISSDALASSVVKEKSSGSDEETASLEPNRNYGHVHVNIDRDKREEEVCPIVESKQFSNTLEQDTVQSCLKPCTDQDKSKHLEEKSELLTKVAVCDNNNSHFFFGSNRTTLHCSPYTEISGPLSAVHEEQMSGINTQACEFGSFDYSGKLDHFNDPQVDFVDSNANTKTFLEPSSSYSASYNANEKPESPLQACGDNDNSDKASGDRQLSRMFSADMIDNSFPFTGWDKGGVKNCCLDPSFFGLPLNSHGELINFSSSVNLGMNQPETSTTVRGSLSGLPISNILHQGNLENLSANENHVQKTFTRDGLNPFPHHPTTLFVTEIQSREREDIHQPNSDTCYRPTLNSKPNAEKNAFIEKNQSDQVRNHSGNGAISLKEGSDHISLTSSQPTMRLMGKDVPIGRSSQEMQQFAGDVWTDEQSRRRNYSEYAALEHSLLGRSSKQDWVSGSPLQISADGVLQSAKIQSNQALQSTMLMPGTDSGFSRQFIDLQRNPVSQSGSVEVNRNASSFFNPITPKSTLYAVFNGASDDFPDQFIHGAKPLGLNSQSVVLPTPGNFRHSTSLSNGELNDGNKNPLVTKSAFGFPFLQPTVAEQTKTSWFERPYRSSPSWLSSSTDEMLPGSFSQQFSGTSSQSFSQNLWGNNLTTQSVNHSPELRFPSNHLTSLRPMQTTPLSPASIVRPLHVPATPSTINSGNRNINHVSDRLKLDEHHPCTNARKRPTAVANLDDSRKPTKLPNIQVQENFCSVTRLTGEKSSVELQRNTRAPELDPQMGSARSKCCQREAQNLNPSRYPAVNSFKLDGMVTSGPVRLGPKRAKHILKSS</sequence>
<gene>
    <name evidence="9" type="ORF">V8G54_037564</name>
</gene>
<keyword evidence="5" id="KW-0234">DNA repair</keyword>
<name>A0AAQ3RHL7_VIGMU</name>
<evidence type="ECO:0000256" key="1">
    <source>
        <dbReference type="ARBA" id="ARBA00022723"/>
    </source>
</evidence>
<feature type="compositionally biased region" description="Basic and acidic residues" evidence="6">
    <location>
        <begin position="710"/>
        <end position="734"/>
    </location>
</feature>
<feature type="compositionally biased region" description="Basic residues" evidence="6">
    <location>
        <begin position="365"/>
        <end position="388"/>
    </location>
</feature>
<dbReference type="GO" id="GO:0008270">
    <property type="term" value="F:zinc ion binding"/>
    <property type="evidence" value="ECO:0007669"/>
    <property type="project" value="UniProtKB-KW"/>
</dbReference>
<dbReference type="SMART" id="SM00734">
    <property type="entry name" value="ZnF_Rad18"/>
    <property type="match status" value="2"/>
</dbReference>
<dbReference type="Proteomes" id="UP001374535">
    <property type="component" value="Chromosome 11"/>
</dbReference>
<feature type="region of interest" description="Disordered" evidence="6">
    <location>
        <begin position="700"/>
        <end position="734"/>
    </location>
</feature>
<keyword evidence="7" id="KW-1133">Transmembrane helix</keyword>
<feature type="compositionally biased region" description="Low complexity" evidence="6">
    <location>
        <begin position="344"/>
        <end position="363"/>
    </location>
</feature>
<evidence type="ECO:0000256" key="6">
    <source>
        <dbReference type="SAM" id="MobiDB-lite"/>
    </source>
</evidence>
<accession>A0AAQ3RHL7</accession>
<feature type="domain" description="UBZ4-type" evidence="8">
    <location>
        <begin position="110"/>
        <end position="135"/>
    </location>
</feature>
<evidence type="ECO:0000256" key="5">
    <source>
        <dbReference type="ARBA" id="ARBA00023204"/>
    </source>
</evidence>
<feature type="compositionally biased region" description="Acidic residues" evidence="6">
    <location>
        <begin position="74"/>
        <end position="93"/>
    </location>
</feature>
<keyword evidence="4" id="KW-0862">Zinc</keyword>
<keyword evidence="7" id="KW-0472">Membrane</keyword>
<feature type="domain" description="UBZ4-type" evidence="8">
    <location>
        <begin position="256"/>
        <end position="281"/>
    </location>
</feature>
<protein>
    <recommendedName>
        <fullName evidence="8">UBZ4-type domain-containing protein</fullName>
    </recommendedName>
</protein>
<feature type="transmembrane region" description="Helical" evidence="7">
    <location>
        <begin position="428"/>
        <end position="450"/>
    </location>
</feature>
<dbReference type="PANTHER" id="PTHR36892:SF1">
    <property type="entry name" value="OS05G0518200 PROTEIN"/>
    <property type="match status" value="1"/>
</dbReference>
<feature type="transmembrane region" description="Helical" evidence="7">
    <location>
        <begin position="552"/>
        <end position="575"/>
    </location>
</feature>
<proteinExistence type="predicted"/>
<reference evidence="9 10" key="1">
    <citation type="journal article" date="2023" name="Life. Sci Alliance">
        <title>Evolutionary insights into 3D genome organization and epigenetic landscape of Vigna mungo.</title>
        <authorList>
            <person name="Junaid A."/>
            <person name="Singh B."/>
            <person name="Bhatia S."/>
        </authorList>
    </citation>
    <scope>NUCLEOTIDE SEQUENCE [LARGE SCALE GENOMIC DNA]</scope>
    <source>
        <strain evidence="9">Urdbean</strain>
    </source>
</reference>
<evidence type="ECO:0000313" key="9">
    <source>
        <dbReference type="EMBL" id="WVY92050.1"/>
    </source>
</evidence>
<keyword evidence="2" id="KW-0227">DNA damage</keyword>
<dbReference type="GO" id="GO:0006281">
    <property type="term" value="P:DNA repair"/>
    <property type="evidence" value="ECO:0007669"/>
    <property type="project" value="UniProtKB-KW"/>
</dbReference>
<feature type="region of interest" description="Disordered" evidence="6">
    <location>
        <begin position="332"/>
        <end position="390"/>
    </location>
</feature>
<evidence type="ECO:0000256" key="7">
    <source>
        <dbReference type="SAM" id="Phobius"/>
    </source>
</evidence>
<evidence type="ECO:0000313" key="10">
    <source>
        <dbReference type="Proteomes" id="UP001374535"/>
    </source>
</evidence>
<keyword evidence="10" id="KW-1185">Reference proteome</keyword>
<evidence type="ECO:0000256" key="3">
    <source>
        <dbReference type="ARBA" id="ARBA00022771"/>
    </source>
</evidence>
<feature type="region of interest" description="Disordered" evidence="6">
    <location>
        <begin position="925"/>
        <end position="955"/>
    </location>
</feature>
<evidence type="ECO:0000256" key="4">
    <source>
        <dbReference type="ARBA" id="ARBA00022833"/>
    </source>
</evidence>
<feature type="compositionally biased region" description="Low complexity" evidence="6">
    <location>
        <begin position="152"/>
        <end position="163"/>
    </location>
</feature>
<keyword evidence="3" id="KW-0863">Zinc-finger</keyword>
<feature type="region of interest" description="Disordered" evidence="6">
    <location>
        <begin position="231"/>
        <end position="251"/>
    </location>
</feature>
<feature type="region of interest" description="Disordered" evidence="6">
    <location>
        <begin position="148"/>
        <end position="168"/>
    </location>
</feature>
<evidence type="ECO:0000259" key="8">
    <source>
        <dbReference type="SMART" id="SM00734"/>
    </source>
</evidence>
<dbReference type="InterPro" id="IPR006642">
    <property type="entry name" value="Rad18_UBZ4"/>
</dbReference>
<keyword evidence="1" id="KW-0479">Metal-binding</keyword>
<dbReference type="PANTHER" id="PTHR36892">
    <property type="entry name" value="OS01G0201800 PROTEIN"/>
    <property type="match status" value="1"/>
</dbReference>
<dbReference type="GO" id="GO:0003677">
    <property type="term" value="F:DNA binding"/>
    <property type="evidence" value="ECO:0007669"/>
    <property type="project" value="InterPro"/>
</dbReference>
<keyword evidence="7" id="KW-0812">Transmembrane</keyword>
<feature type="compositionally biased region" description="Basic and acidic residues" evidence="6">
    <location>
        <begin position="332"/>
        <end position="343"/>
    </location>
</feature>